<feature type="binding site" evidence="3">
    <location>
        <position position="272"/>
    </location>
    <ligand>
        <name>glycerol</name>
        <dbReference type="ChEBI" id="CHEBI:17754"/>
    </ligand>
</feature>
<reference evidence="6 7" key="1">
    <citation type="submission" date="2015-11" db="EMBL/GenBank/DDBJ databases">
        <title>Draft genome sequences of new species of the genus Lactobacillus isolated from orchardgrass silage.</title>
        <authorList>
            <person name="Tohno M."/>
            <person name="Tanizawa Y."/>
            <person name="Arita M."/>
        </authorList>
    </citation>
    <scope>NUCLEOTIDE SEQUENCE [LARGE SCALE GENOMIC DNA]</scope>
    <source>
        <strain evidence="6 7">IWT5</strain>
    </source>
</reference>
<dbReference type="AlphaFoldDB" id="A0A1Z5J597"/>
<feature type="domain" description="Alcohol dehydrogenase iron-type/glycerol dehydrogenase GldA" evidence="5">
    <location>
        <begin position="7"/>
        <end position="149"/>
    </location>
</feature>
<dbReference type="GO" id="GO:0016614">
    <property type="term" value="F:oxidoreductase activity, acting on CH-OH group of donors"/>
    <property type="evidence" value="ECO:0007669"/>
    <property type="project" value="InterPro"/>
</dbReference>
<gene>
    <name evidence="6" type="primary">gldA_3</name>
    <name evidence="6" type="ORF">IWT5_02107</name>
</gene>
<dbReference type="InterPro" id="IPR016205">
    <property type="entry name" value="Glycerol_DH"/>
</dbReference>
<feature type="binding site" evidence="4">
    <location>
        <begin position="114"/>
        <end position="117"/>
    </location>
    <ligand>
        <name>NAD(+)</name>
        <dbReference type="ChEBI" id="CHEBI:57540"/>
    </ligand>
</feature>
<dbReference type="InterPro" id="IPR001670">
    <property type="entry name" value="ADH_Fe/GldA"/>
</dbReference>
<dbReference type="PIRSF" id="PIRSF000112">
    <property type="entry name" value="Glycerol_dehydrogenase"/>
    <property type="match status" value="1"/>
</dbReference>
<feature type="binding site" evidence="3">
    <location>
        <position position="255"/>
    </location>
    <ligand>
        <name>glycerol</name>
        <dbReference type="ChEBI" id="CHEBI:17754"/>
    </ligand>
</feature>
<comment type="cofactor">
    <cofactor evidence="3">
        <name>Zn(2+)</name>
        <dbReference type="ChEBI" id="CHEBI:29105"/>
    </cofactor>
    <text evidence="3">Binds 1 zinc ion per subunit.</text>
</comment>
<keyword evidence="4" id="KW-0520">NAD</keyword>
<feature type="binding site" evidence="4">
    <location>
        <position position="123"/>
    </location>
    <ligand>
        <name>NAD(+)</name>
        <dbReference type="ChEBI" id="CHEBI:57540"/>
    </ligand>
</feature>
<dbReference type="Proteomes" id="UP000223370">
    <property type="component" value="Unassembled WGS sequence"/>
</dbReference>
<keyword evidence="3" id="KW-0862">Zinc</keyword>
<evidence type="ECO:0000259" key="5">
    <source>
        <dbReference type="Pfam" id="PF00465"/>
    </source>
</evidence>
<evidence type="ECO:0000256" key="1">
    <source>
        <dbReference type="ARBA" id="ARBA00022723"/>
    </source>
</evidence>
<evidence type="ECO:0000313" key="7">
    <source>
        <dbReference type="Proteomes" id="UP000223370"/>
    </source>
</evidence>
<name>A0A1Z5J597_9LACO</name>
<dbReference type="EMBL" id="BCMJ01000011">
    <property type="protein sequence ID" value="GAX08938.1"/>
    <property type="molecule type" value="Genomic_DNA"/>
</dbReference>
<dbReference type="SUPFAM" id="SSF56796">
    <property type="entry name" value="Dehydroquinate synthase-like"/>
    <property type="match status" value="1"/>
</dbReference>
<sequence>MFSQSGPQRYISDVDAYDQLPSFISDLKVTKVLFLHGTKSLRAAKPYLPNFGDHVEVTDVFFNGECSYEEIHRVAAIAKEHQVQMVIGLGGGKVLDTAKAVTTGTHLYLVLIPTLASNCAPWSSVSVHYKANGEHLDHKIYKETAHLLLINPKVILNSPVNYYVAGIADTLAKFYESELMFEALDDDEYTTALSISRQMAINCKNILLNNSVQAVKDMQAGQLTHTWRTVMETIIVTAGTVGGWGGDYARSTGAHSVHDALTLFPETVHLLHGIKVGYGILVQLAIEHHYDDIRNLLPFYHELNIPTNLEDLGLGDIDDAGITKIAAVSADPETTMHLIPLDIDTDAVKSAIYKLEEITAPVK</sequence>
<dbReference type="PANTHER" id="PTHR43616">
    <property type="entry name" value="GLYCEROL DEHYDROGENASE"/>
    <property type="match status" value="1"/>
</dbReference>
<evidence type="ECO:0000256" key="3">
    <source>
        <dbReference type="PIRSR" id="PIRSR000112-1"/>
    </source>
</evidence>
<dbReference type="GO" id="GO:0046872">
    <property type="term" value="F:metal ion binding"/>
    <property type="evidence" value="ECO:0007669"/>
    <property type="project" value="UniProtKB-KW"/>
</dbReference>
<feature type="binding site" evidence="4">
    <location>
        <position position="129"/>
    </location>
    <ligand>
        <name>NAD(+)</name>
        <dbReference type="ChEBI" id="CHEBI:57540"/>
    </ligand>
</feature>
<dbReference type="CDD" id="cd08172">
    <property type="entry name" value="GlyDH-like"/>
    <property type="match status" value="1"/>
</dbReference>
<evidence type="ECO:0000256" key="4">
    <source>
        <dbReference type="PIRSR" id="PIRSR000112-3"/>
    </source>
</evidence>
<feature type="binding site" evidence="4">
    <location>
        <begin position="92"/>
        <end position="96"/>
    </location>
    <ligand>
        <name>NAD(+)</name>
        <dbReference type="ChEBI" id="CHEBI:57540"/>
    </ligand>
</feature>
<dbReference type="Pfam" id="PF00465">
    <property type="entry name" value="Fe-ADH"/>
    <property type="match status" value="1"/>
</dbReference>
<organism evidence="6 7">
    <name type="scientific">Secundilactobacillus silagincola</name>
    <dbReference type="NCBI Taxonomy" id="1714681"/>
    <lineage>
        <taxon>Bacteria</taxon>
        <taxon>Bacillati</taxon>
        <taxon>Bacillota</taxon>
        <taxon>Bacilli</taxon>
        <taxon>Lactobacillales</taxon>
        <taxon>Lactobacillaceae</taxon>
        <taxon>Secundilactobacillus</taxon>
    </lineage>
</organism>
<feature type="binding site" evidence="3">
    <location>
        <position position="169"/>
    </location>
    <ligand>
        <name>glycerol</name>
        <dbReference type="ChEBI" id="CHEBI:17754"/>
    </ligand>
</feature>
<evidence type="ECO:0000256" key="2">
    <source>
        <dbReference type="ARBA" id="ARBA00023002"/>
    </source>
</evidence>
<dbReference type="Gene3D" id="1.20.1090.10">
    <property type="entry name" value="Dehydroquinate synthase-like - alpha domain"/>
    <property type="match status" value="1"/>
</dbReference>
<keyword evidence="7" id="KW-1185">Reference proteome</keyword>
<proteinExistence type="predicted"/>
<accession>A0A1Z5J597</accession>
<comment type="caution">
    <text evidence="6">The sequence shown here is derived from an EMBL/GenBank/DDBJ whole genome shotgun (WGS) entry which is preliminary data.</text>
</comment>
<keyword evidence="2" id="KW-0560">Oxidoreductase</keyword>
<dbReference type="OrthoDB" id="5198708at2"/>
<dbReference type="Gene3D" id="3.40.50.1970">
    <property type="match status" value="1"/>
</dbReference>
<dbReference type="RefSeq" id="WP_098826091.1">
    <property type="nucleotide sequence ID" value="NZ_BCMJ01000011.1"/>
</dbReference>
<keyword evidence="1 3" id="KW-0479">Metal-binding</keyword>
<protein>
    <submittedName>
        <fullName evidence="6">Glycerol dehydrogenase</fullName>
    </submittedName>
</protein>
<dbReference type="PANTHER" id="PTHR43616:SF3">
    <property type="entry name" value="HYDROXYCARBOXYLATE DEHYDROGENASE A"/>
    <property type="match status" value="1"/>
</dbReference>
<evidence type="ECO:0000313" key="6">
    <source>
        <dbReference type="EMBL" id="GAX08938.1"/>
    </source>
</evidence>